<feature type="transmembrane region" description="Helical" evidence="5">
    <location>
        <begin position="164"/>
        <end position="182"/>
    </location>
</feature>
<dbReference type="GO" id="GO:0016020">
    <property type="term" value="C:membrane"/>
    <property type="evidence" value="ECO:0007669"/>
    <property type="project" value="UniProtKB-SubCell"/>
</dbReference>
<feature type="transmembrane region" description="Helical" evidence="5">
    <location>
        <begin position="140"/>
        <end position="158"/>
    </location>
</feature>
<dbReference type="InterPro" id="IPR004837">
    <property type="entry name" value="NaCa_Exmemb"/>
</dbReference>
<keyword evidence="3 5" id="KW-1133">Transmembrane helix</keyword>
<proteinExistence type="predicted"/>
<dbReference type="EMBL" id="UINC01080274">
    <property type="protein sequence ID" value="SVC23063.1"/>
    <property type="molecule type" value="Genomic_DNA"/>
</dbReference>
<dbReference type="Pfam" id="PF01699">
    <property type="entry name" value="Na_Ca_ex"/>
    <property type="match status" value="1"/>
</dbReference>
<evidence type="ECO:0000256" key="2">
    <source>
        <dbReference type="ARBA" id="ARBA00022692"/>
    </source>
</evidence>
<dbReference type="Gene3D" id="1.20.1420.30">
    <property type="entry name" value="NCX, central ion-binding region"/>
    <property type="match status" value="1"/>
</dbReference>
<evidence type="ECO:0000313" key="7">
    <source>
        <dbReference type="EMBL" id="SVC23063.1"/>
    </source>
</evidence>
<sequence>MNKKWLIIGTTILFGLPGIILRITAVHADPILLALAFGISILAAAFLLGWSLETAEIDISQGLAVALIALIAVLPEYAIDAVLAFKTGAEPLGKEATEGLAIANMTGANRLLIGLAWPLVFLVFALKTRSWKLIVSRERSLELVFLAIATIYVLFLPLRSSVTLVDTIVLVSLFTMYILMTIRSSNEEQHELVGPAVVMGKLATLPRRLTVLVIMAFSAIVIFASAEPFAEGLVETGEKIGVSEFLLI</sequence>
<feature type="transmembrane region" description="Helical" evidence="5">
    <location>
        <begin position="5"/>
        <end position="25"/>
    </location>
</feature>
<protein>
    <recommendedName>
        <fullName evidence="6">Sodium/calcium exchanger membrane region domain-containing protein</fullName>
    </recommendedName>
</protein>
<dbReference type="InterPro" id="IPR044880">
    <property type="entry name" value="NCX_ion-bd_dom_sf"/>
</dbReference>
<gene>
    <name evidence="7" type="ORF">METZ01_LOCUS275917</name>
</gene>
<reference evidence="7" key="1">
    <citation type="submission" date="2018-05" db="EMBL/GenBank/DDBJ databases">
        <authorList>
            <person name="Lanie J.A."/>
            <person name="Ng W.-L."/>
            <person name="Kazmierczak K.M."/>
            <person name="Andrzejewski T.M."/>
            <person name="Davidsen T.M."/>
            <person name="Wayne K.J."/>
            <person name="Tettelin H."/>
            <person name="Glass J.I."/>
            <person name="Rusch D."/>
            <person name="Podicherti R."/>
            <person name="Tsui H.-C.T."/>
            <person name="Winkler M.E."/>
        </authorList>
    </citation>
    <scope>NUCLEOTIDE SEQUENCE</scope>
</reference>
<feature type="domain" description="Sodium/calcium exchanger membrane region" evidence="6">
    <location>
        <begin position="31"/>
        <end position="182"/>
    </location>
</feature>
<dbReference type="AlphaFoldDB" id="A0A382KI19"/>
<keyword evidence="4 5" id="KW-0472">Membrane</keyword>
<comment type="subcellular location">
    <subcellularLocation>
        <location evidence="1">Membrane</location>
        <topology evidence="1">Multi-pass membrane protein</topology>
    </subcellularLocation>
</comment>
<feature type="transmembrane region" description="Helical" evidence="5">
    <location>
        <begin position="62"/>
        <end position="85"/>
    </location>
</feature>
<evidence type="ECO:0000256" key="3">
    <source>
        <dbReference type="ARBA" id="ARBA00022989"/>
    </source>
</evidence>
<evidence type="ECO:0000256" key="4">
    <source>
        <dbReference type="ARBA" id="ARBA00023136"/>
    </source>
</evidence>
<accession>A0A382KI19</accession>
<feature type="transmembrane region" description="Helical" evidence="5">
    <location>
        <begin position="209"/>
        <end position="226"/>
    </location>
</feature>
<organism evidence="7">
    <name type="scientific">marine metagenome</name>
    <dbReference type="NCBI Taxonomy" id="408172"/>
    <lineage>
        <taxon>unclassified sequences</taxon>
        <taxon>metagenomes</taxon>
        <taxon>ecological metagenomes</taxon>
    </lineage>
</organism>
<evidence type="ECO:0000256" key="1">
    <source>
        <dbReference type="ARBA" id="ARBA00004141"/>
    </source>
</evidence>
<feature type="transmembrane region" description="Helical" evidence="5">
    <location>
        <begin position="31"/>
        <end position="50"/>
    </location>
</feature>
<feature type="non-terminal residue" evidence="7">
    <location>
        <position position="248"/>
    </location>
</feature>
<dbReference type="GO" id="GO:0055085">
    <property type="term" value="P:transmembrane transport"/>
    <property type="evidence" value="ECO:0007669"/>
    <property type="project" value="InterPro"/>
</dbReference>
<evidence type="ECO:0000256" key="5">
    <source>
        <dbReference type="SAM" id="Phobius"/>
    </source>
</evidence>
<name>A0A382KI19_9ZZZZ</name>
<evidence type="ECO:0000259" key="6">
    <source>
        <dbReference type="Pfam" id="PF01699"/>
    </source>
</evidence>
<keyword evidence="2 5" id="KW-0812">Transmembrane</keyword>